<keyword evidence="13" id="KW-0511">Multifunctional enzyme</keyword>
<dbReference type="InterPro" id="IPR001057">
    <property type="entry name" value="Glu/AcGlu_kinase"/>
</dbReference>
<dbReference type="EC" id="1.2.1.41" evidence="16"/>
<evidence type="ECO:0000256" key="12">
    <source>
        <dbReference type="ARBA" id="ARBA00023002"/>
    </source>
</evidence>
<dbReference type="InterPro" id="IPR000965">
    <property type="entry name" value="GPR_dom"/>
</dbReference>
<evidence type="ECO:0000256" key="11">
    <source>
        <dbReference type="ARBA" id="ARBA00022857"/>
    </source>
</evidence>
<evidence type="ECO:0000256" key="6">
    <source>
        <dbReference type="ARBA" id="ARBA00022650"/>
    </source>
</evidence>
<keyword evidence="7 16" id="KW-0808">Transferase</keyword>
<dbReference type="NCBIfam" id="NF001221">
    <property type="entry name" value="PRK00197.1"/>
    <property type="match status" value="1"/>
</dbReference>
<evidence type="ECO:0000256" key="9">
    <source>
        <dbReference type="ARBA" id="ARBA00022777"/>
    </source>
</evidence>
<evidence type="ECO:0000256" key="15">
    <source>
        <dbReference type="ARBA" id="ARBA00049141"/>
    </source>
</evidence>
<reference evidence="20 21" key="1">
    <citation type="submission" date="2024-02" db="EMBL/GenBank/DDBJ databases">
        <authorList>
            <person name="Daric V."/>
            <person name="Darras S."/>
        </authorList>
    </citation>
    <scope>NUCLEOTIDE SEQUENCE [LARGE SCALE GENOMIC DNA]</scope>
</reference>
<dbReference type="EMBL" id="CAWYQH010000057">
    <property type="protein sequence ID" value="CAK8678590.1"/>
    <property type="molecule type" value="Genomic_DNA"/>
</dbReference>
<evidence type="ECO:0000256" key="7">
    <source>
        <dbReference type="ARBA" id="ARBA00022679"/>
    </source>
</evidence>
<evidence type="ECO:0000256" key="1">
    <source>
        <dbReference type="ARBA" id="ARBA00004985"/>
    </source>
</evidence>
<evidence type="ECO:0000256" key="10">
    <source>
        <dbReference type="ARBA" id="ARBA00022840"/>
    </source>
</evidence>
<evidence type="ECO:0000256" key="4">
    <source>
        <dbReference type="ARBA" id="ARBA00009302"/>
    </source>
</evidence>
<dbReference type="SUPFAM" id="SSF53720">
    <property type="entry name" value="ALDH-like"/>
    <property type="match status" value="1"/>
</dbReference>
<dbReference type="PANTHER" id="PTHR11063:SF8">
    <property type="entry name" value="DELTA-1-PYRROLINE-5-CARBOXYLATE SYNTHASE"/>
    <property type="match status" value="1"/>
</dbReference>
<dbReference type="HAMAP" id="MF_00412">
    <property type="entry name" value="ProA"/>
    <property type="match status" value="1"/>
</dbReference>
<keyword evidence="12 16" id="KW-0560">Oxidoreductase</keyword>
<feature type="domain" description="Aspartate/glutamate/uridylate kinase" evidence="19">
    <location>
        <begin position="72"/>
        <end position="331"/>
    </location>
</feature>
<dbReference type="InterPro" id="IPR001048">
    <property type="entry name" value="Asp/Glu/Uridylate_kinase"/>
</dbReference>
<feature type="compositionally biased region" description="Polar residues" evidence="17">
    <location>
        <begin position="148"/>
        <end position="161"/>
    </location>
</feature>
<comment type="catalytic activity">
    <reaction evidence="14 16">
        <text>L-glutamate 5-semialdehyde + phosphate + NADP(+) = L-glutamyl 5-phosphate + NADPH + H(+)</text>
        <dbReference type="Rhea" id="RHEA:19541"/>
        <dbReference type="ChEBI" id="CHEBI:15378"/>
        <dbReference type="ChEBI" id="CHEBI:43474"/>
        <dbReference type="ChEBI" id="CHEBI:57783"/>
        <dbReference type="ChEBI" id="CHEBI:58066"/>
        <dbReference type="ChEBI" id="CHEBI:58274"/>
        <dbReference type="ChEBI" id="CHEBI:58349"/>
        <dbReference type="EC" id="1.2.1.41"/>
    </reaction>
</comment>
<dbReference type="Gene3D" id="3.40.1160.10">
    <property type="entry name" value="Acetylglutamate kinase-like"/>
    <property type="match status" value="1"/>
</dbReference>
<comment type="caution">
    <text evidence="20">The sequence shown here is derived from an EMBL/GenBank/DDBJ whole genome shotgun (WGS) entry which is preliminary data.</text>
</comment>
<dbReference type="PRINTS" id="PR00474">
    <property type="entry name" value="GLU5KINASE"/>
</dbReference>
<evidence type="ECO:0000313" key="20">
    <source>
        <dbReference type="EMBL" id="CAK8678590.1"/>
    </source>
</evidence>
<sequence>MKIVCVSKKILSVYWSASNRQWSQIFSIRYTSNSSNSKETSLISPSALNSQKLVKDDKFAFTSRSDLVNSQRLVVKLGSAVLTRTDQGGIALGRLASIVEQVAELHADGKEVMIVTSGAVAFGRQRLGRELMMSQSVRETIRSRKNENNTSSGSNRNQVDSRSCAAAGQSGLMSLYESMFAQYNISTAQVLVSKRDLERAHRSYLQSTLDNLLALSIVPIINTNDAVVPPPDPEIDVDGAISIKDNDSLAARLAVLTNTDLLVLVSNVEGLFTAPPGAENSKLLHTYSTNTNNMDGIEFGKKSSVGLGGMDSKVQAAVWSLEHGTSVVICNGCAEKGPPLVDIVGGRKVGTFFTEAPCNAHSANSQAEEAREGSRELQQLTTDKRVEILHRLADLLEEREQEIMSANHMDVALAKKGGTLSQALMDRLVLSPARIRELAKGVRQVAEKSSGLVGKILTRRQLAAGLVAEQVSVPIGVLMVIFESRPDCLPQIASLAIATSNGILLKGGRESAHANKCLHQVVQDALALYHCQEAAQLVETREEVSDIIQDATGLIDLIIPRGSSEMVHGIQQMAAGTSVPVLGHSEGICHVYVDKNCSASMATRVVQDAKCNYPAACNAMETLLIHKDLMHSSVFKEINDVLQAEDVTIHLGPKLASRLLFFPSVATSMRKEYSALECCIEVVDSLEKAVQHIRKYGSGHTDTIVTNNEDAAQYFLENVDSACVFHNTSTRFADGQRMGLGAEVGVSTTRIHARGPVGAEGLLTYKWIVRGDGHTVHDFSPDGTKQFDHHDLPL</sequence>
<proteinExistence type="inferred from homology"/>
<protein>
    <recommendedName>
        <fullName evidence="16">Delta-1-pyrroline-5-carboxylate synthase</fullName>
    </recommendedName>
    <domain>
        <recommendedName>
            <fullName evidence="16">Glutamate 5-kinase</fullName>
            <shortName evidence="16">GK</shortName>
            <ecNumber evidence="16">2.7.2.11</ecNumber>
        </recommendedName>
        <alternativeName>
            <fullName evidence="16">Gamma-glutamyl kinase</fullName>
        </alternativeName>
    </domain>
    <domain>
        <recommendedName>
            <fullName evidence="16">Gamma-glutamyl phosphate reductase</fullName>
            <shortName evidence="16">GPR</shortName>
            <ecNumber evidence="16">1.2.1.41</ecNumber>
        </recommendedName>
        <alternativeName>
            <fullName evidence="16">Glutamate-5-semialdehyde dehydrogenase</fullName>
        </alternativeName>
        <alternativeName>
            <fullName evidence="16">Glutamyl-gamma-semialdehyde dehydrogenase</fullName>
        </alternativeName>
    </domain>
</protein>
<dbReference type="NCBIfam" id="TIGR00407">
    <property type="entry name" value="proA"/>
    <property type="match status" value="1"/>
</dbReference>
<evidence type="ECO:0000313" key="21">
    <source>
        <dbReference type="Proteomes" id="UP001642483"/>
    </source>
</evidence>
<evidence type="ECO:0000256" key="5">
    <source>
        <dbReference type="ARBA" id="ARBA00022605"/>
    </source>
</evidence>
<organism evidence="20 21">
    <name type="scientific">Clavelina lepadiformis</name>
    <name type="common">Light-bulb sea squirt</name>
    <name type="synonym">Ascidia lepadiformis</name>
    <dbReference type="NCBI Taxonomy" id="159417"/>
    <lineage>
        <taxon>Eukaryota</taxon>
        <taxon>Metazoa</taxon>
        <taxon>Chordata</taxon>
        <taxon>Tunicata</taxon>
        <taxon>Ascidiacea</taxon>
        <taxon>Aplousobranchia</taxon>
        <taxon>Clavelinidae</taxon>
        <taxon>Clavelina</taxon>
    </lineage>
</organism>
<dbReference type="NCBIfam" id="TIGR01092">
    <property type="entry name" value="P5CS"/>
    <property type="match status" value="1"/>
</dbReference>
<dbReference type="Pfam" id="PF00696">
    <property type="entry name" value="AA_kinase"/>
    <property type="match status" value="1"/>
</dbReference>
<evidence type="ECO:0000256" key="16">
    <source>
        <dbReference type="PIRNR" id="PIRNR036429"/>
    </source>
</evidence>
<dbReference type="EC" id="2.7.2.11" evidence="16"/>
<feature type="region of interest" description="Disordered" evidence="17">
    <location>
        <begin position="139"/>
        <end position="162"/>
    </location>
</feature>
<dbReference type="Gene3D" id="3.40.309.10">
    <property type="entry name" value="Aldehyde Dehydrogenase, Chain A, domain 2"/>
    <property type="match status" value="1"/>
</dbReference>
<dbReference type="InterPro" id="IPR036393">
    <property type="entry name" value="AceGlu_kinase-like_sf"/>
</dbReference>
<keyword evidence="11 16" id="KW-0521">NADP</keyword>
<feature type="domain" description="Aldehyde dehydrogenase" evidence="18">
    <location>
        <begin position="358"/>
        <end position="638"/>
    </location>
</feature>
<evidence type="ECO:0000256" key="17">
    <source>
        <dbReference type="SAM" id="MobiDB-lite"/>
    </source>
</evidence>
<comment type="catalytic activity">
    <reaction evidence="15 16">
        <text>L-glutamate + ATP = L-glutamyl 5-phosphate + ADP</text>
        <dbReference type="Rhea" id="RHEA:14877"/>
        <dbReference type="ChEBI" id="CHEBI:29985"/>
        <dbReference type="ChEBI" id="CHEBI:30616"/>
        <dbReference type="ChEBI" id="CHEBI:58274"/>
        <dbReference type="ChEBI" id="CHEBI:456216"/>
        <dbReference type="EC" id="2.7.2.11"/>
    </reaction>
</comment>
<comment type="similarity">
    <text evidence="3 16">In the C-terminal section; belongs to the gamma-glutamyl phosphate reductase family.</text>
</comment>
<keyword evidence="8 16" id="KW-0547">Nucleotide-binding</keyword>
<dbReference type="Gene3D" id="3.40.605.10">
    <property type="entry name" value="Aldehyde Dehydrogenase, Chain A, domain 1"/>
    <property type="match status" value="1"/>
</dbReference>
<dbReference type="InterPro" id="IPR015590">
    <property type="entry name" value="Aldehyde_DH_dom"/>
</dbReference>
<evidence type="ECO:0000256" key="13">
    <source>
        <dbReference type="ARBA" id="ARBA00023268"/>
    </source>
</evidence>
<dbReference type="Proteomes" id="UP001642483">
    <property type="component" value="Unassembled WGS sequence"/>
</dbReference>
<keyword evidence="10 16" id="KW-0067">ATP-binding</keyword>
<dbReference type="InterPro" id="IPR016161">
    <property type="entry name" value="Ald_DH/histidinol_DH"/>
</dbReference>
<dbReference type="PROSITE" id="PS01223">
    <property type="entry name" value="PROA"/>
    <property type="match status" value="1"/>
</dbReference>
<dbReference type="InterPro" id="IPR016162">
    <property type="entry name" value="Ald_DH_N"/>
</dbReference>
<dbReference type="CDD" id="cd07079">
    <property type="entry name" value="ALDH_F18-19_ProA-GPR"/>
    <property type="match status" value="1"/>
</dbReference>
<comment type="pathway">
    <text evidence="1 16">Amino-acid biosynthesis; L-proline biosynthesis; L-glutamate 5-semialdehyde from L-glutamate: step 2/2.</text>
</comment>
<keyword evidence="5 16" id="KW-0028">Amino-acid biosynthesis</keyword>
<dbReference type="InterPro" id="IPR020593">
    <property type="entry name" value="G-glutamylP_reductase_CS"/>
</dbReference>
<accession>A0ABP0FFY1</accession>
<evidence type="ECO:0000256" key="8">
    <source>
        <dbReference type="ARBA" id="ARBA00022741"/>
    </source>
</evidence>
<evidence type="ECO:0000256" key="2">
    <source>
        <dbReference type="ARBA" id="ARBA00005185"/>
    </source>
</evidence>
<dbReference type="InterPro" id="IPR005766">
    <property type="entry name" value="P5_carboxy_syn"/>
</dbReference>
<dbReference type="PANTHER" id="PTHR11063">
    <property type="entry name" value="GLUTAMATE SEMIALDEHYDE DEHYDROGENASE"/>
    <property type="match status" value="1"/>
</dbReference>
<keyword evidence="9 16" id="KW-0418">Kinase</keyword>
<dbReference type="Pfam" id="PF00171">
    <property type="entry name" value="Aldedh"/>
    <property type="match status" value="1"/>
</dbReference>
<evidence type="ECO:0000256" key="14">
    <source>
        <dbReference type="ARBA" id="ARBA00049024"/>
    </source>
</evidence>
<dbReference type="InterPro" id="IPR016163">
    <property type="entry name" value="Ald_DH_C"/>
</dbReference>
<keyword evidence="21" id="KW-1185">Reference proteome</keyword>
<dbReference type="SUPFAM" id="SSF53633">
    <property type="entry name" value="Carbamate kinase-like"/>
    <property type="match status" value="1"/>
</dbReference>
<gene>
    <name evidence="20" type="ORF">CVLEPA_LOCUS8506</name>
</gene>
<comment type="pathway">
    <text evidence="2 16">Amino-acid biosynthesis; L-proline biosynthesis; L-glutamate 5-semialdehyde from L-glutamate: step 1/2.</text>
</comment>
<evidence type="ECO:0000259" key="18">
    <source>
        <dbReference type="Pfam" id="PF00171"/>
    </source>
</evidence>
<comment type="similarity">
    <text evidence="4 16">In the N-terminal section; belongs to the glutamate 5-kinase family.</text>
</comment>
<dbReference type="PIRSF" id="PIRSF036429">
    <property type="entry name" value="P5C_syn"/>
    <property type="match status" value="1"/>
</dbReference>
<keyword evidence="6 16" id="KW-0641">Proline biosynthesis</keyword>
<evidence type="ECO:0000256" key="3">
    <source>
        <dbReference type="ARBA" id="ARBA00006300"/>
    </source>
</evidence>
<evidence type="ECO:0000259" key="19">
    <source>
        <dbReference type="Pfam" id="PF00696"/>
    </source>
</evidence>
<name>A0ABP0FFY1_CLALP</name>